<protein>
    <submittedName>
        <fullName evidence="2">Uncharacterized protein</fullName>
    </submittedName>
</protein>
<proteinExistence type="predicted"/>
<reference evidence="2" key="1">
    <citation type="submission" date="2022-11" db="UniProtKB">
        <authorList>
            <consortium name="WormBaseParasite"/>
        </authorList>
    </citation>
    <scope>IDENTIFICATION</scope>
</reference>
<dbReference type="WBParaSite" id="JU765_v2.g12606.t1">
    <property type="protein sequence ID" value="JU765_v2.g12606.t1"/>
    <property type="gene ID" value="JU765_v2.g12606"/>
</dbReference>
<dbReference type="Proteomes" id="UP000887576">
    <property type="component" value="Unplaced"/>
</dbReference>
<sequence>MMDDSMDFFYDQKKAFVNSLYWLKQEGEKRCLFETALWADECLQCQPEDMLEKIDYKENPLDQYSKKIEMLTNFVRSLIRNQEYHRAVYFSEQFPKPLTPLHCFLLHFSCYMVALKNKAESDPDVPVVEDTILGRLIIKMEMLRLESPDSFDCWMLYLLGMIMKTNKEDRKARTLFCEAITAEWKCWPAWDNLALLITDKSELITLKSLPLTVWYYKLFSGKVYQRLNLIRDAIDIYEDLTTNLCGTMPYIVGENATATAALQEHDPACDMFKSLRGNDPYRIQHMEVYADSLYIRSRNQELYTLARFFEKSHKFTWQSCTIMANYFSRTGQHDRAQKILVTATKLSPKNALIWILLGHECMELKDPTDAVTAYYKALEIDPLQHRAYYGLGQLYEIFKYTDFALYFYEQAHRCRPNDSRFLVAIGVVLFHLHRNRDAENAFIRAFKAGDIQGNALVKLANLYESEDKPEKAFKAYSLFLKVYSDEIHSDQNMICNACLFLAKYYLERGNFDEANNYAQRCLVNEHTKEEGLRVINHVKLHNASPGTVDTTSKPYFADKMDESVNGREGTTSMFVELERDDGDAMALSDDDDDISFS</sequence>
<evidence type="ECO:0000313" key="2">
    <source>
        <dbReference type="WBParaSite" id="JU765_v2.g12606.t1"/>
    </source>
</evidence>
<evidence type="ECO:0000313" key="1">
    <source>
        <dbReference type="Proteomes" id="UP000887576"/>
    </source>
</evidence>
<organism evidence="1 2">
    <name type="scientific">Panagrolaimus sp. JU765</name>
    <dbReference type="NCBI Taxonomy" id="591449"/>
    <lineage>
        <taxon>Eukaryota</taxon>
        <taxon>Metazoa</taxon>
        <taxon>Ecdysozoa</taxon>
        <taxon>Nematoda</taxon>
        <taxon>Chromadorea</taxon>
        <taxon>Rhabditida</taxon>
        <taxon>Tylenchina</taxon>
        <taxon>Panagrolaimomorpha</taxon>
        <taxon>Panagrolaimoidea</taxon>
        <taxon>Panagrolaimidae</taxon>
        <taxon>Panagrolaimus</taxon>
    </lineage>
</organism>
<accession>A0AC34Q3K1</accession>
<name>A0AC34Q3K1_9BILA</name>